<organism evidence="2 3">
    <name type="scientific">Penicillium capsulatum</name>
    <dbReference type="NCBI Taxonomy" id="69766"/>
    <lineage>
        <taxon>Eukaryota</taxon>
        <taxon>Fungi</taxon>
        <taxon>Dikarya</taxon>
        <taxon>Ascomycota</taxon>
        <taxon>Pezizomycotina</taxon>
        <taxon>Eurotiomycetes</taxon>
        <taxon>Eurotiomycetidae</taxon>
        <taxon>Eurotiales</taxon>
        <taxon>Aspergillaceae</taxon>
        <taxon>Penicillium</taxon>
    </lineage>
</organism>
<proteinExistence type="predicted"/>
<gene>
    <name evidence="2" type="ORF">N7492_009349</name>
</gene>
<sequence>MKFSLPFTLALATAIAPALATESVATVTIQSEKGAQNYTPIAKQCVDTKDASSKVTSITVKEVSKPPSCIFYTESGCKGNEWPIAVPADSKDGSKKTTFSKPFYVGSLKCQLAQ</sequence>
<dbReference type="OrthoDB" id="4314774at2759"/>
<comment type="caution">
    <text evidence="2">The sequence shown here is derived from an EMBL/GenBank/DDBJ whole genome shotgun (WGS) entry which is preliminary data.</text>
</comment>
<feature type="signal peptide" evidence="1">
    <location>
        <begin position="1"/>
        <end position="20"/>
    </location>
</feature>
<protein>
    <submittedName>
        <fullName evidence="2">Uncharacterized protein</fullName>
    </submittedName>
</protein>
<name>A0A9W9HV56_9EURO</name>
<accession>A0A9W9HV56</accession>
<evidence type="ECO:0000313" key="3">
    <source>
        <dbReference type="Proteomes" id="UP001146351"/>
    </source>
</evidence>
<dbReference type="Proteomes" id="UP001146351">
    <property type="component" value="Unassembled WGS sequence"/>
</dbReference>
<reference evidence="2" key="1">
    <citation type="submission" date="2022-11" db="EMBL/GenBank/DDBJ databases">
        <authorList>
            <person name="Petersen C."/>
        </authorList>
    </citation>
    <scope>NUCLEOTIDE SEQUENCE</scope>
    <source>
        <strain evidence="2">IBT 21917</strain>
    </source>
</reference>
<evidence type="ECO:0000313" key="2">
    <source>
        <dbReference type="EMBL" id="KAJ5156546.1"/>
    </source>
</evidence>
<keyword evidence="1" id="KW-0732">Signal</keyword>
<feature type="chain" id="PRO_5040947254" evidence="1">
    <location>
        <begin position="21"/>
        <end position="114"/>
    </location>
</feature>
<keyword evidence="3" id="KW-1185">Reference proteome</keyword>
<evidence type="ECO:0000256" key="1">
    <source>
        <dbReference type="SAM" id="SignalP"/>
    </source>
</evidence>
<reference evidence="2" key="2">
    <citation type="journal article" date="2023" name="IMA Fungus">
        <title>Comparative genomic study of the Penicillium genus elucidates a diverse pangenome and 15 lateral gene transfer events.</title>
        <authorList>
            <person name="Petersen C."/>
            <person name="Sorensen T."/>
            <person name="Nielsen M.R."/>
            <person name="Sondergaard T.E."/>
            <person name="Sorensen J.L."/>
            <person name="Fitzpatrick D.A."/>
            <person name="Frisvad J.C."/>
            <person name="Nielsen K.L."/>
        </authorList>
    </citation>
    <scope>NUCLEOTIDE SEQUENCE</scope>
    <source>
        <strain evidence="2">IBT 21917</strain>
    </source>
</reference>
<dbReference type="EMBL" id="JAPQKO010000006">
    <property type="protein sequence ID" value="KAJ5156546.1"/>
    <property type="molecule type" value="Genomic_DNA"/>
</dbReference>
<dbReference type="AlphaFoldDB" id="A0A9W9HV56"/>